<reference evidence="1 2" key="1">
    <citation type="submission" date="2015-01" db="EMBL/GenBank/DDBJ databases">
        <title>Evolution of Trichinella species and genotypes.</title>
        <authorList>
            <person name="Korhonen P.K."/>
            <person name="Edoardo P."/>
            <person name="Giuseppe L.R."/>
            <person name="Gasser R.B."/>
        </authorList>
    </citation>
    <scope>NUCLEOTIDE SEQUENCE [LARGE SCALE GENOMIC DNA]</scope>
    <source>
        <strain evidence="1">ISS417</strain>
    </source>
</reference>
<dbReference type="EMBL" id="JYDJ01000059">
    <property type="protein sequence ID" value="KRX46375.1"/>
    <property type="molecule type" value="Genomic_DNA"/>
</dbReference>
<protein>
    <submittedName>
        <fullName evidence="1">Uncharacterized protein</fullName>
    </submittedName>
</protein>
<name>A0A0V0U636_9BILA</name>
<keyword evidence="2" id="KW-1185">Reference proteome</keyword>
<evidence type="ECO:0000313" key="1">
    <source>
        <dbReference type="EMBL" id="KRX46375.1"/>
    </source>
</evidence>
<comment type="caution">
    <text evidence="1">The sequence shown here is derived from an EMBL/GenBank/DDBJ whole genome shotgun (WGS) entry which is preliminary data.</text>
</comment>
<evidence type="ECO:0000313" key="2">
    <source>
        <dbReference type="Proteomes" id="UP000055048"/>
    </source>
</evidence>
<gene>
    <name evidence="1" type="ORF">T05_502</name>
</gene>
<organism evidence="1 2">
    <name type="scientific">Trichinella murrelli</name>
    <dbReference type="NCBI Taxonomy" id="144512"/>
    <lineage>
        <taxon>Eukaryota</taxon>
        <taxon>Metazoa</taxon>
        <taxon>Ecdysozoa</taxon>
        <taxon>Nematoda</taxon>
        <taxon>Enoplea</taxon>
        <taxon>Dorylaimia</taxon>
        <taxon>Trichinellida</taxon>
        <taxon>Trichinellidae</taxon>
        <taxon>Trichinella</taxon>
    </lineage>
</organism>
<sequence length="70" mass="8964">MHMKKKEEKWIKPRSVSERFWIGWIESHVGEDTIWQCRVWKVLHYKDTIHRHNKRLMFRYYYWKTLILSV</sequence>
<dbReference type="Proteomes" id="UP000055048">
    <property type="component" value="Unassembled WGS sequence"/>
</dbReference>
<accession>A0A0V0U636</accession>
<dbReference type="AlphaFoldDB" id="A0A0V0U636"/>
<proteinExistence type="predicted"/>